<dbReference type="AlphaFoldDB" id="A0AAD2FJB3"/>
<dbReference type="PANTHER" id="PTHR11439">
    <property type="entry name" value="GAG-POL-RELATED RETROTRANSPOSON"/>
    <property type="match status" value="1"/>
</dbReference>
<sequence>MKAEYEEHDAILIARCMMQIKAKFDTDEGLSFIQQKYINQGLKKFGDDGKDAVDKELRQMLLRDCFTPEFVKDMTASERKKAQSAMMLLAEKQFEKTIKGRLVFRGDGTCEWLSREDTASPTASQEAITTTCVIDAHEGRDIMTLDVPNAFIQTYMPDAKEGEDRIYMKITGMMVQILIDMAPEYCKYVVLENGKRVIYVRQTIRFHVDDLMSSHMDPKVNDKFTEWLNMRYGLIQACKVVRGKIHRYLGMTLDVSVNGKLKIRMDDYVKNMLEDFPIKFNKDSKQETPAGNDLLEAGKEKLLNAEYRQIFHTTVARGLYVSKRARLDIHPTITILASRVREPTESDWKKCVRMMQYLFCTLLYHLTLSAESLQVMKWMIDASFAVHPDFKSHTGGTLSFGGGAAQVMSKKQKLNSRSSTEAELIAVDNVVTMILWTKLFMEWQGYPIEKNILYQDNKSAILLEENGRKSAGKRSGAMNIRYFFITDQVEKGNVKIKYCPTDNMTADFMTKPLQGERFCKFRDLILGPQD</sequence>
<dbReference type="EMBL" id="CAKOGP040001158">
    <property type="protein sequence ID" value="CAJ1943892.1"/>
    <property type="molecule type" value="Genomic_DNA"/>
</dbReference>
<protein>
    <recommendedName>
        <fullName evidence="3">Reverse transcriptase Ty1/copia-type domain-containing protein</fullName>
    </recommendedName>
</protein>
<keyword evidence="2" id="KW-1185">Reference proteome</keyword>
<evidence type="ECO:0000313" key="2">
    <source>
        <dbReference type="Proteomes" id="UP001295423"/>
    </source>
</evidence>
<gene>
    <name evidence="1" type="ORF">CYCCA115_LOCUS8645</name>
</gene>
<name>A0AAD2FJB3_9STRA</name>
<dbReference type="PANTHER" id="PTHR11439:SF467">
    <property type="entry name" value="INTEGRASE CATALYTIC DOMAIN-CONTAINING PROTEIN"/>
    <property type="match status" value="1"/>
</dbReference>
<evidence type="ECO:0000313" key="1">
    <source>
        <dbReference type="EMBL" id="CAJ1943892.1"/>
    </source>
</evidence>
<accession>A0AAD2FJB3</accession>
<proteinExistence type="predicted"/>
<organism evidence="1 2">
    <name type="scientific">Cylindrotheca closterium</name>
    <dbReference type="NCBI Taxonomy" id="2856"/>
    <lineage>
        <taxon>Eukaryota</taxon>
        <taxon>Sar</taxon>
        <taxon>Stramenopiles</taxon>
        <taxon>Ochrophyta</taxon>
        <taxon>Bacillariophyta</taxon>
        <taxon>Bacillariophyceae</taxon>
        <taxon>Bacillariophycidae</taxon>
        <taxon>Bacillariales</taxon>
        <taxon>Bacillariaceae</taxon>
        <taxon>Cylindrotheca</taxon>
    </lineage>
</organism>
<dbReference type="Proteomes" id="UP001295423">
    <property type="component" value="Unassembled WGS sequence"/>
</dbReference>
<evidence type="ECO:0008006" key="3">
    <source>
        <dbReference type="Google" id="ProtNLM"/>
    </source>
</evidence>
<comment type="caution">
    <text evidence="1">The sequence shown here is derived from an EMBL/GenBank/DDBJ whole genome shotgun (WGS) entry which is preliminary data.</text>
</comment>
<dbReference type="CDD" id="cd09272">
    <property type="entry name" value="RNase_HI_RT_Ty1"/>
    <property type="match status" value="1"/>
</dbReference>
<reference evidence="1" key="1">
    <citation type="submission" date="2023-08" db="EMBL/GenBank/DDBJ databases">
        <authorList>
            <person name="Audoor S."/>
            <person name="Bilcke G."/>
        </authorList>
    </citation>
    <scope>NUCLEOTIDE SEQUENCE</scope>
</reference>